<keyword evidence="1" id="KW-0812">Transmembrane</keyword>
<dbReference type="RefSeq" id="WP_051479913.1">
    <property type="nucleotide sequence ID" value="NZ_ARZY01000032.1"/>
</dbReference>
<dbReference type="SUPFAM" id="SSF82693">
    <property type="entry name" value="Multidrug efflux transporter AcrB pore domain, PN1, PN2, PC1 and PC2 subdomains"/>
    <property type="match status" value="2"/>
</dbReference>
<dbReference type="SUPFAM" id="SSF82714">
    <property type="entry name" value="Multidrug efflux transporter AcrB TolC docking domain, DN and DC subdomains"/>
    <property type="match status" value="2"/>
</dbReference>
<dbReference type="Gene3D" id="3.30.70.1320">
    <property type="entry name" value="Multidrug efflux transporter AcrB pore domain like"/>
    <property type="match status" value="1"/>
</dbReference>
<evidence type="ECO:0000256" key="1">
    <source>
        <dbReference type="SAM" id="Phobius"/>
    </source>
</evidence>
<dbReference type="Gene3D" id="3.30.70.1440">
    <property type="entry name" value="Multidrug efflux transporter AcrB pore domain"/>
    <property type="match status" value="1"/>
</dbReference>
<feature type="transmembrane region" description="Helical" evidence="1">
    <location>
        <begin position="460"/>
        <end position="479"/>
    </location>
</feature>
<dbReference type="Gene3D" id="1.20.1640.10">
    <property type="entry name" value="Multidrug efflux transporter AcrB transmembrane domain"/>
    <property type="match status" value="2"/>
</dbReference>
<gene>
    <name evidence="2" type="ORF">DS2_14769</name>
</gene>
<dbReference type="GO" id="GO:0005886">
    <property type="term" value="C:plasma membrane"/>
    <property type="evidence" value="ECO:0007669"/>
    <property type="project" value="TreeGrafter"/>
</dbReference>
<feature type="transmembrane region" description="Helical" evidence="1">
    <location>
        <begin position="918"/>
        <end position="939"/>
    </location>
</feature>
<feature type="transmembrane region" description="Helical" evidence="1">
    <location>
        <begin position="964"/>
        <end position="983"/>
    </location>
</feature>
<dbReference type="PRINTS" id="PR00702">
    <property type="entry name" value="ACRIFLAVINRP"/>
</dbReference>
<feature type="transmembrane region" description="Helical" evidence="1">
    <location>
        <begin position="866"/>
        <end position="885"/>
    </location>
</feature>
<feature type="transmembrane region" description="Helical" evidence="1">
    <location>
        <begin position="354"/>
        <end position="376"/>
    </location>
</feature>
<evidence type="ECO:0000313" key="2">
    <source>
        <dbReference type="EMBL" id="EWH08956.1"/>
    </source>
</evidence>
<feature type="transmembrane region" description="Helical" evidence="1">
    <location>
        <begin position="328"/>
        <end position="349"/>
    </location>
</feature>
<dbReference type="InterPro" id="IPR027463">
    <property type="entry name" value="AcrB_DN_DC_subdom"/>
</dbReference>
<keyword evidence="1" id="KW-0472">Membrane</keyword>
<dbReference type="PANTHER" id="PTHR32063">
    <property type="match status" value="1"/>
</dbReference>
<feature type="transmembrane region" description="Helical" evidence="1">
    <location>
        <begin position="12"/>
        <end position="30"/>
    </location>
</feature>
<dbReference type="OrthoDB" id="5287122at2"/>
<dbReference type="Gene3D" id="3.30.2090.10">
    <property type="entry name" value="Multidrug efflux transporter AcrB TolC docking domain, DN and DC subdomains"/>
    <property type="match status" value="2"/>
</dbReference>
<evidence type="ECO:0000313" key="3">
    <source>
        <dbReference type="Proteomes" id="UP000019276"/>
    </source>
</evidence>
<keyword evidence="3" id="KW-1185">Reference proteome</keyword>
<dbReference type="Proteomes" id="UP000019276">
    <property type="component" value="Unassembled WGS sequence"/>
</dbReference>
<accession>W7QAB8</accession>
<keyword evidence="1" id="KW-1133">Transmembrane helix</keyword>
<feature type="transmembrane region" description="Helical" evidence="1">
    <location>
        <begin position="382"/>
        <end position="407"/>
    </location>
</feature>
<name>W7QAB8_9ALTE</name>
<dbReference type="Pfam" id="PF00873">
    <property type="entry name" value="ACR_tran"/>
    <property type="match status" value="1"/>
</dbReference>
<dbReference type="EMBL" id="ARZY01000032">
    <property type="protein sequence ID" value="EWH08956.1"/>
    <property type="molecule type" value="Genomic_DNA"/>
</dbReference>
<dbReference type="eggNOG" id="COG0841">
    <property type="taxonomic scope" value="Bacteria"/>
</dbReference>
<organism evidence="2 3">
    <name type="scientific">Catenovulum agarivorans DS-2</name>
    <dbReference type="NCBI Taxonomy" id="1328313"/>
    <lineage>
        <taxon>Bacteria</taxon>
        <taxon>Pseudomonadati</taxon>
        <taxon>Pseudomonadota</taxon>
        <taxon>Gammaproteobacteria</taxon>
        <taxon>Alteromonadales</taxon>
        <taxon>Alteromonadaceae</taxon>
        <taxon>Catenovulum</taxon>
    </lineage>
</organism>
<dbReference type="SUPFAM" id="SSF82866">
    <property type="entry name" value="Multidrug efflux transporter AcrB transmembrane domain"/>
    <property type="match status" value="2"/>
</dbReference>
<dbReference type="InterPro" id="IPR001036">
    <property type="entry name" value="Acrflvin-R"/>
</dbReference>
<sequence>MNSIIAWFARNSVAANLLMLTIFIGGIYGVEEVEKEVFPATETNIVNINMAYLGAGPREVEQQIVTRIEEAIADLPGIFQIRSNAYNGSANVSVEIIEGYPIKDALADIKLRVDAINTFPGNTERPIISQQIYRVPLMFFTLSGNADDKLMKAKAQQIADEMALLEGVSTVNYTGTKSDEVSIELSEYQLRKYNLTFDQIAQAIRNASMNLPAGTIKSSVGNIQIQTRNQAYSAADFADIVVKSDNFGREIRLGDVAQVTDGFVEQDMSVKFNGVKAVDFQVMISDDPDLFAGTLNARNYLLDLQKNLPAGMQIDINYEMKELFDSRLVLLTDNALGGLILVFIILVLFLRPALALWVCVGIATAFAGAIWLLTYVDVTINMFSMFAFLVVLGIVVDDAIVVGEAIYAQQKNNSNNRLDAAIIGSQLVLKPVVLAVLTTIILFAPMLFVPMDVEPFTHSIFFVVTLSLIFSLVECLLILPAHLAHLKPEKTASFAPLAKLQNSRQKFADKMEHFAQNTYGKKLTSMVQQSSATLMAFIMACALSVATYIGGWLNTTFFPNIPQTFISVNVGLPEGAPYSEAVRIANHIEQVVQELSKDEEFLAQNDQIPFVTEIKTNVVTGNANVFVGLEIPERNVIPVHEVSAKLQDMIGPLPEAKSYSLAFSFGGNQSDIFLNMNIAANDLASQQAAVDDVSKVLASYPGVHNVRSSLESEKVEVELSLKPHAETLGIDLAMIARQVRQAIYGEEVQRIPRGKEDVRVMLKFPESHRRSLEEIFSMRIRNPQGYQVPIETVADVKLIPGFSQIDRVDRRRNIAITADIQEGFDANATVEQMLQDYLPQWQLKHIGINLSTDGNLRAQQAFTQGLQTNLMIALAIAYALMAIVFRSYWEPLLVLTAVPFGFMGAVWGHLLLGLDISMMSFFGFLACAGVVVNDNLVLLSRLKDLIAQGVEVKQAVVQAGVDRFRAIVLTSLTTFVGLLPILFEKSNQAQFLIPMVVALSFGVLFASVVTLIFVPTLYWQSYKTHVWLKGLFKKLITIFSNQPQQQELERQ</sequence>
<dbReference type="STRING" id="1328313.DS2_14769"/>
<comment type="caution">
    <text evidence="2">The sequence shown here is derived from an EMBL/GenBank/DDBJ whole genome shotgun (WGS) entry which is preliminary data.</text>
</comment>
<feature type="transmembrane region" description="Helical" evidence="1">
    <location>
        <begin position="427"/>
        <end position="448"/>
    </location>
</feature>
<feature type="transmembrane region" description="Helical" evidence="1">
    <location>
        <begin position="995"/>
        <end position="1019"/>
    </location>
</feature>
<dbReference type="Gene3D" id="3.30.70.1430">
    <property type="entry name" value="Multidrug efflux transporter AcrB pore domain"/>
    <property type="match status" value="2"/>
</dbReference>
<dbReference type="PATRIC" id="fig|1328313.3.peg.3008"/>
<protein>
    <submittedName>
        <fullName evidence="2">Acriflavin resistance protein</fullName>
    </submittedName>
</protein>
<dbReference type="PANTHER" id="PTHR32063:SF33">
    <property type="entry name" value="RND SUPERFAMILY EFFLUX PUMP PERMEASE COMPONENT"/>
    <property type="match status" value="1"/>
</dbReference>
<dbReference type="AlphaFoldDB" id="W7QAB8"/>
<feature type="transmembrane region" description="Helical" evidence="1">
    <location>
        <begin position="532"/>
        <end position="553"/>
    </location>
</feature>
<dbReference type="GO" id="GO:0042910">
    <property type="term" value="F:xenobiotic transmembrane transporter activity"/>
    <property type="evidence" value="ECO:0007669"/>
    <property type="project" value="TreeGrafter"/>
</dbReference>
<reference evidence="2 3" key="1">
    <citation type="journal article" date="2014" name="Genome Announc.">
        <title>Draft Genome Sequence of the Agar-Degrading Bacterium Catenovulum sp. Strain DS-2, Isolated from Intestines of Haliotis diversicolor.</title>
        <authorList>
            <person name="Shan D."/>
            <person name="Li X."/>
            <person name="Gu Z."/>
            <person name="Wei G."/>
            <person name="Gao Z."/>
            <person name="Shao Z."/>
        </authorList>
    </citation>
    <scope>NUCLEOTIDE SEQUENCE [LARGE SCALE GENOMIC DNA]</scope>
    <source>
        <strain evidence="2 3">DS-2</strain>
    </source>
</reference>
<feature type="transmembrane region" description="Helical" evidence="1">
    <location>
        <begin position="892"/>
        <end position="912"/>
    </location>
</feature>
<proteinExistence type="predicted"/>